<sequence>MHTHKDQMKMLKTNSLAAFIKDDMNFSWEDDLFDRDEEESVAMRKTRIRFSDYNAIQEIPCISDMEASEIADVWYSHQFFATMEAECRELSRSAKSGRIEVSNDICLRGLEEKLHESQKKINRRESIGAIVDEQGAQFGYGEESAEIIAQVYHAFAAHCNDEAVEMARQDETIAFEIYRISSS</sequence>
<accession>A0AAD2GCV3</accession>
<evidence type="ECO:0000313" key="2">
    <source>
        <dbReference type="Proteomes" id="UP001295423"/>
    </source>
</evidence>
<dbReference type="Proteomes" id="UP001295423">
    <property type="component" value="Unassembled WGS sequence"/>
</dbReference>
<dbReference type="EMBL" id="CAKOGP040002336">
    <property type="protein sequence ID" value="CAJ1967660.1"/>
    <property type="molecule type" value="Genomic_DNA"/>
</dbReference>
<name>A0AAD2GCV3_9STRA</name>
<gene>
    <name evidence="1" type="ORF">CYCCA115_LOCUS22878</name>
</gene>
<protein>
    <submittedName>
        <fullName evidence="1">Uncharacterized protein</fullName>
    </submittedName>
</protein>
<keyword evidence="2" id="KW-1185">Reference proteome</keyword>
<evidence type="ECO:0000313" key="1">
    <source>
        <dbReference type="EMBL" id="CAJ1967660.1"/>
    </source>
</evidence>
<comment type="caution">
    <text evidence="1">The sequence shown here is derived from an EMBL/GenBank/DDBJ whole genome shotgun (WGS) entry which is preliminary data.</text>
</comment>
<organism evidence="1 2">
    <name type="scientific">Cylindrotheca closterium</name>
    <dbReference type="NCBI Taxonomy" id="2856"/>
    <lineage>
        <taxon>Eukaryota</taxon>
        <taxon>Sar</taxon>
        <taxon>Stramenopiles</taxon>
        <taxon>Ochrophyta</taxon>
        <taxon>Bacillariophyta</taxon>
        <taxon>Bacillariophyceae</taxon>
        <taxon>Bacillariophycidae</taxon>
        <taxon>Bacillariales</taxon>
        <taxon>Bacillariaceae</taxon>
        <taxon>Cylindrotheca</taxon>
    </lineage>
</organism>
<proteinExistence type="predicted"/>
<reference evidence="1" key="1">
    <citation type="submission" date="2023-08" db="EMBL/GenBank/DDBJ databases">
        <authorList>
            <person name="Audoor S."/>
            <person name="Bilcke G."/>
        </authorList>
    </citation>
    <scope>NUCLEOTIDE SEQUENCE</scope>
</reference>
<dbReference type="AlphaFoldDB" id="A0AAD2GCV3"/>